<gene>
    <name evidence="3" type="ORF">BCV72DRAFT_237921</name>
</gene>
<dbReference type="SUPFAM" id="SSF140924">
    <property type="entry name" value="Duffy binding domain-like"/>
    <property type="match status" value="1"/>
</dbReference>
<dbReference type="Proteomes" id="UP000242414">
    <property type="component" value="Unassembled WGS sequence"/>
</dbReference>
<sequence>MSNENEKSLNLKGSTWPPDYSQYKDLSDDALDQIVENEAQNTQAPEAYKVLFGRLLTYCRSITESNNRYQQQIHQLNTKCENYLRYIEAARENFENVSELYKEEHIRVLNLREDKLELRLQIETYKNELKQAAQQLSETQKAREEVIQEHERYKELAGRNAEKQGLGRKNLEETLVEKEQQVEELQKAVAQLQNLLSLKEVEIRELNTRNKAISIVLEGTRHLQQQQQQQQQQNHLNFS</sequence>
<name>A0A1X0RHL6_RHIZD</name>
<feature type="coiled-coil region" evidence="1">
    <location>
        <begin position="59"/>
        <end position="209"/>
    </location>
</feature>
<evidence type="ECO:0000256" key="1">
    <source>
        <dbReference type="SAM" id="Coils"/>
    </source>
</evidence>
<protein>
    <submittedName>
        <fullName evidence="3">Uncharacterized protein</fullName>
    </submittedName>
</protein>
<feature type="region of interest" description="Disordered" evidence="2">
    <location>
        <begin position="1"/>
        <end position="20"/>
    </location>
</feature>
<dbReference type="AlphaFoldDB" id="A0A1X0RHL6"/>
<evidence type="ECO:0000313" key="3">
    <source>
        <dbReference type="EMBL" id="ORE11509.1"/>
    </source>
</evidence>
<dbReference type="OrthoDB" id="2241322at2759"/>
<dbReference type="EMBL" id="KV921856">
    <property type="protein sequence ID" value="ORE11509.1"/>
    <property type="molecule type" value="Genomic_DNA"/>
</dbReference>
<evidence type="ECO:0000256" key="2">
    <source>
        <dbReference type="SAM" id="MobiDB-lite"/>
    </source>
</evidence>
<dbReference type="VEuPathDB" id="FungiDB:BCV72DRAFT_237921"/>
<keyword evidence="1" id="KW-0175">Coiled coil</keyword>
<organism evidence="3">
    <name type="scientific">Rhizopus microsporus var. microsporus</name>
    <dbReference type="NCBI Taxonomy" id="86635"/>
    <lineage>
        <taxon>Eukaryota</taxon>
        <taxon>Fungi</taxon>
        <taxon>Fungi incertae sedis</taxon>
        <taxon>Mucoromycota</taxon>
        <taxon>Mucoromycotina</taxon>
        <taxon>Mucoromycetes</taxon>
        <taxon>Mucorales</taxon>
        <taxon>Mucorineae</taxon>
        <taxon>Rhizopodaceae</taxon>
        <taxon>Rhizopus</taxon>
    </lineage>
</organism>
<proteinExistence type="predicted"/>
<accession>A0A1X0RHL6</accession>
<reference evidence="3" key="1">
    <citation type="journal article" date="2016" name="Proc. Natl. Acad. Sci. U.S.A.">
        <title>Lipid metabolic changes in an early divergent fungus govern the establishment of a mutualistic symbiosis with endobacteria.</title>
        <authorList>
            <person name="Lastovetsky O.A."/>
            <person name="Gaspar M.L."/>
            <person name="Mondo S.J."/>
            <person name="LaButti K.M."/>
            <person name="Sandor L."/>
            <person name="Grigoriev I.V."/>
            <person name="Henry S.A."/>
            <person name="Pawlowska T.E."/>
        </authorList>
    </citation>
    <scope>NUCLEOTIDE SEQUENCE [LARGE SCALE GENOMIC DNA]</scope>
    <source>
        <strain evidence="3">ATCC 52814</strain>
    </source>
</reference>